<evidence type="ECO:0000259" key="4">
    <source>
        <dbReference type="PROSITE" id="PS51459"/>
    </source>
</evidence>
<dbReference type="InterPro" id="IPR011991">
    <property type="entry name" value="ArsR-like_HTH"/>
</dbReference>
<keyword evidence="2" id="KW-0067">ATP-binding</keyword>
<dbReference type="PROSITE" id="PS51459">
    <property type="entry name" value="FIDO"/>
    <property type="match status" value="1"/>
</dbReference>
<feature type="active site" evidence="1">
    <location>
        <position position="180"/>
    </location>
</feature>
<dbReference type="InterPro" id="IPR040198">
    <property type="entry name" value="Fido_containing"/>
</dbReference>
<accession>A0A1I5U8D7</accession>
<dbReference type="Pfam" id="PF02661">
    <property type="entry name" value="Fic"/>
    <property type="match status" value="1"/>
</dbReference>
<dbReference type="Gene3D" id="1.10.10.10">
    <property type="entry name" value="Winged helix-like DNA-binding domain superfamily/Winged helix DNA-binding domain"/>
    <property type="match status" value="1"/>
</dbReference>
<dbReference type="OrthoDB" id="9813719at2"/>
<evidence type="ECO:0000256" key="2">
    <source>
        <dbReference type="PIRSR" id="PIRSR640198-2"/>
    </source>
</evidence>
<dbReference type="InterPro" id="IPR036390">
    <property type="entry name" value="WH_DNA-bd_sf"/>
</dbReference>
<name>A0A1I5U8D7_9BACT</name>
<keyword evidence="6" id="KW-1185">Reference proteome</keyword>
<dbReference type="GO" id="GO:0006355">
    <property type="term" value="P:regulation of DNA-templated transcription"/>
    <property type="evidence" value="ECO:0007669"/>
    <property type="project" value="UniProtKB-ARBA"/>
</dbReference>
<keyword evidence="2" id="KW-0547">Nucleotide-binding</keyword>
<evidence type="ECO:0000313" key="6">
    <source>
        <dbReference type="Proteomes" id="UP000199227"/>
    </source>
</evidence>
<feature type="site" description="Important for autoinhibition of adenylyltransferase activity" evidence="3">
    <location>
        <position position="57"/>
    </location>
</feature>
<dbReference type="PRINTS" id="PR00033">
    <property type="entry name" value="HTHASNC"/>
</dbReference>
<proteinExistence type="predicted"/>
<dbReference type="Proteomes" id="UP000199227">
    <property type="component" value="Unassembled WGS sequence"/>
</dbReference>
<dbReference type="PANTHER" id="PTHR13504:SF38">
    <property type="entry name" value="FIDO DOMAIN-CONTAINING PROTEIN"/>
    <property type="match status" value="1"/>
</dbReference>
<reference evidence="5 6" key="1">
    <citation type="submission" date="2016-10" db="EMBL/GenBank/DDBJ databases">
        <authorList>
            <person name="de Groot N.N."/>
        </authorList>
    </citation>
    <scope>NUCLEOTIDE SEQUENCE [LARGE SCALE GENOMIC DNA]</scope>
    <source>
        <strain evidence="5 6">EP1-55-1</strain>
    </source>
</reference>
<organism evidence="5 6">
    <name type="scientific">Hydrogenimonas thermophila</name>
    <dbReference type="NCBI Taxonomy" id="223786"/>
    <lineage>
        <taxon>Bacteria</taxon>
        <taxon>Pseudomonadati</taxon>
        <taxon>Campylobacterota</taxon>
        <taxon>Epsilonproteobacteria</taxon>
        <taxon>Campylobacterales</taxon>
        <taxon>Hydrogenimonadaceae</taxon>
        <taxon>Hydrogenimonas</taxon>
    </lineage>
</organism>
<dbReference type="RefSeq" id="WP_092914098.1">
    <property type="nucleotide sequence ID" value="NZ_FOXB01000056.1"/>
</dbReference>
<evidence type="ECO:0000256" key="3">
    <source>
        <dbReference type="PIRSR" id="PIRSR640198-3"/>
    </source>
</evidence>
<dbReference type="PANTHER" id="PTHR13504">
    <property type="entry name" value="FIDO DOMAIN-CONTAINING PROTEIN DDB_G0283145"/>
    <property type="match status" value="1"/>
</dbReference>
<evidence type="ECO:0000256" key="1">
    <source>
        <dbReference type="PIRSR" id="PIRSR640198-1"/>
    </source>
</evidence>
<feature type="domain" description="Fido" evidence="4">
    <location>
        <begin position="101"/>
        <end position="243"/>
    </location>
</feature>
<evidence type="ECO:0000313" key="5">
    <source>
        <dbReference type="EMBL" id="SFP91525.1"/>
    </source>
</evidence>
<dbReference type="InterPro" id="IPR003812">
    <property type="entry name" value="Fido"/>
</dbReference>
<protein>
    <submittedName>
        <fullName evidence="5">Fic family protein</fullName>
    </submittedName>
</protein>
<dbReference type="InterPro" id="IPR036388">
    <property type="entry name" value="WH-like_DNA-bd_sf"/>
</dbReference>
<dbReference type="SUPFAM" id="SSF140931">
    <property type="entry name" value="Fic-like"/>
    <property type="match status" value="1"/>
</dbReference>
<dbReference type="Pfam" id="PF13412">
    <property type="entry name" value="HTH_24"/>
    <property type="match status" value="1"/>
</dbReference>
<dbReference type="GO" id="GO:0043565">
    <property type="term" value="F:sequence-specific DNA binding"/>
    <property type="evidence" value="ECO:0007669"/>
    <property type="project" value="InterPro"/>
</dbReference>
<dbReference type="EMBL" id="FOXB01000056">
    <property type="protein sequence ID" value="SFP91525.1"/>
    <property type="molecule type" value="Genomic_DNA"/>
</dbReference>
<dbReference type="Gene3D" id="1.10.3290.10">
    <property type="entry name" value="Fido-like domain"/>
    <property type="match status" value="1"/>
</dbReference>
<dbReference type="SUPFAM" id="SSF46785">
    <property type="entry name" value="Winged helix' DNA-binding domain"/>
    <property type="match status" value="1"/>
</dbReference>
<dbReference type="STRING" id="223786.SAMN05216234_15614"/>
<feature type="binding site" evidence="2">
    <location>
        <begin position="184"/>
        <end position="191"/>
    </location>
    <ligand>
        <name>ATP</name>
        <dbReference type="ChEBI" id="CHEBI:30616"/>
    </ligand>
</feature>
<dbReference type="CDD" id="cd00090">
    <property type="entry name" value="HTH_ARSR"/>
    <property type="match status" value="1"/>
</dbReference>
<dbReference type="InterPro" id="IPR000485">
    <property type="entry name" value="AsnC-type_HTH_dom"/>
</dbReference>
<dbReference type="AlphaFoldDB" id="A0A1I5U8D7"/>
<gene>
    <name evidence="5" type="ORF">SAMN05216234_15614</name>
</gene>
<dbReference type="GO" id="GO:0005524">
    <property type="term" value="F:ATP binding"/>
    <property type="evidence" value="ECO:0007669"/>
    <property type="project" value="UniProtKB-KW"/>
</dbReference>
<feature type="binding site" evidence="2">
    <location>
        <begin position="221"/>
        <end position="222"/>
    </location>
    <ligand>
        <name>ATP</name>
        <dbReference type="ChEBI" id="CHEBI:30616"/>
    </ligand>
</feature>
<dbReference type="InterPro" id="IPR036597">
    <property type="entry name" value="Fido-like_dom_sf"/>
</dbReference>
<sequence>MKSSYTPPYTITSKMVWLTNEITEMITKVSAIKKEKSAPILRKKNRIRSITGSLQIEGNTLNLEEVTALIEGKRVLGTVREIEEVKGAIKAYEEIENYNPTEIQDLLKAHRLMMGGILENAGSFRKGNVGIYGKEGVSHIAPPAYRVDELMQNLFTWLSKTEEHPLISSSVFHYEFEFIHPFSDGNGRIGRLWQSVILGNYREIFFYIPIESIVREHQQSYYKALEESGSAGESTPFIEFMLESVHLSVKEFLKEYQKSSQKSNLKSDQKILNLIKQDNRISIKELALRLNMSESGIKKVLSKLKSMGTIERVGSPKGGYWKIKGE</sequence>